<dbReference type="PROSITE" id="PS50089">
    <property type="entry name" value="ZF_RING_2"/>
    <property type="match status" value="1"/>
</dbReference>
<dbReference type="Pfam" id="PF13639">
    <property type="entry name" value="zf-RING_2"/>
    <property type="match status" value="1"/>
</dbReference>
<evidence type="ECO:0000256" key="3">
    <source>
        <dbReference type="ARBA" id="ARBA00022833"/>
    </source>
</evidence>
<dbReference type="InterPro" id="IPR013083">
    <property type="entry name" value="Znf_RING/FYVE/PHD"/>
</dbReference>
<dbReference type="InterPro" id="IPR011011">
    <property type="entry name" value="Znf_FYVE_PHD"/>
</dbReference>
<keyword evidence="11" id="KW-1185">Reference proteome</keyword>
<reference evidence="10" key="1">
    <citation type="submission" date="2021-01" db="EMBL/GenBank/DDBJ databases">
        <authorList>
            <person name="Eckstrom K.M.E."/>
        </authorList>
    </citation>
    <scope>NUCLEOTIDE SEQUENCE</scope>
    <source>
        <strain evidence="10">UVCC 0001</strain>
    </source>
</reference>
<dbReference type="Pfam" id="PF00782">
    <property type="entry name" value="DSPc"/>
    <property type="match status" value="1"/>
</dbReference>
<dbReference type="InterPro" id="IPR001965">
    <property type="entry name" value="Znf_PHD"/>
</dbReference>
<gene>
    <name evidence="10" type="ORF">QBZ16_004100</name>
</gene>
<sequence>MAPRPGLRALDLKSLPRDDAPPTELRARKDKLAYFGRRCSAVGHGLFVGAEAVAKNREQLRASGITHVINCVGFLYPAYFASELEYMTLFLQDTPAEDIACVLYDVFDFIRSAKEGGGVLLHCSQGVSRSVSLAVAYLMWLEGKPYEEVFARVKELRGIANPNIGFVCQSPAQPQYLVPRQTPAMGSASLDRRGTFVLHTEDALFIWLGSLAQEAYVAAARKYVEQLQRYEPRAEGGTYEVHECLEEREPEGFWDALRLASAGAATPSESGGSPFPSPAAHASAASVDNALAGARVGEVASYDKEFELFTRVLSSRSSGGSSSDGGGPHSARKTPREHPGSDGPSPNERARKHARNMEGLTLGRADDAEARPEKERAPLDDAPAPPALAPPPDRPAAAKTMEEVQCGICYESDPEETGELDCCAHIFCFACISQWAGIESRCPMCKLRFSTRDQKVVHEDPTFQTWIEGLHCQHCGSGENEDRLLLCDRCDTAWHTYCVGLDAVPEGEWFCPRCRPATEQGGRRRRLRRLRDDSPTAVVDVVAEEEGAARAAHDANGTRAQSGRRQSTVIDEDFDEDEDLPLAVRLARAQRRPLRADAHVTPPAARSSALVRRISDRWQDLRDGRVSFEDLRGGSPAAVVDLLTPPRVPSAAAASSRSPAGLGEGRAGLAARRGRGGPYFAGPPANAAPASTSGGRWRERVTGSGAPTEASAGPAPSTSDRHVNRGGDRSPPPRRDQGAPSASSPAWRQRIPDRAAPSPPTAHQSRRSSSSRAGGSPAGRASSSRAGGSPAPRTPSGLGRAIKAALLPHYVHGRLTDGEYREVCRRASRTLRALRWEEAGAEQRHRLEVARAVGAAVSEVRGRVR</sequence>
<accession>A0AAD9IGX2</accession>
<dbReference type="InterPro" id="IPR058746">
    <property type="entry name" value="Znf_RING-type_Topors"/>
</dbReference>
<evidence type="ECO:0000259" key="8">
    <source>
        <dbReference type="PROSITE" id="PS50056"/>
    </source>
</evidence>
<evidence type="ECO:0000259" key="6">
    <source>
        <dbReference type="PROSITE" id="PS50016"/>
    </source>
</evidence>
<dbReference type="InterPro" id="IPR007123">
    <property type="entry name" value="Gelsolin-like_dom"/>
</dbReference>
<organism evidence="10 11">
    <name type="scientific">Prototheca wickerhamii</name>
    <dbReference type="NCBI Taxonomy" id="3111"/>
    <lineage>
        <taxon>Eukaryota</taxon>
        <taxon>Viridiplantae</taxon>
        <taxon>Chlorophyta</taxon>
        <taxon>core chlorophytes</taxon>
        <taxon>Trebouxiophyceae</taxon>
        <taxon>Chlorellales</taxon>
        <taxon>Chlorellaceae</taxon>
        <taxon>Prototheca</taxon>
    </lineage>
</organism>
<dbReference type="PROSITE" id="PS50056">
    <property type="entry name" value="TYR_PHOSPHATASE_2"/>
    <property type="match status" value="1"/>
</dbReference>
<dbReference type="SMART" id="SM00249">
    <property type="entry name" value="PHD"/>
    <property type="match status" value="1"/>
</dbReference>
<dbReference type="InterPro" id="IPR017907">
    <property type="entry name" value="Znf_RING_CS"/>
</dbReference>
<feature type="domain" description="PHD-type" evidence="6">
    <location>
        <begin position="469"/>
        <end position="517"/>
    </location>
</feature>
<dbReference type="SUPFAM" id="SSF57850">
    <property type="entry name" value="RING/U-box"/>
    <property type="match status" value="1"/>
</dbReference>
<dbReference type="EMBL" id="JASFZW010000005">
    <property type="protein sequence ID" value="KAK2078231.1"/>
    <property type="molecule type" value="Genomic_DNA"/>
</dbReference>
<feature type="compositionally biased region" description="Basic and acidic residues" evidence="5">
    <location>
        <begin position="719"/>
        <end position="737"/>
    </location>
</feature>
<evidence type="ECO:0000259" key="7">
    <source>
        <dbReference type="PROSITE" id="PS50054"/>
    </source>
</evidence>
<dbReference type="InterPro" id="IPR029021">
    <property type="entry name" value="Prot-tyrosine_phosphatase-like"/>
</dbReference>
<dbReference type="GO" id="GO:0008270">
    <property type="term" value="F:zinc ion binding"/>
    <property type="evidence" value="ECO:0007669"/>
    <property type="project" value="UniProtKB-KW"/>
</dbReference>
<dbReference type="SMART" id="SM00195">
    <property type="entry name" value="DSPc"/>
    <property type="match status" value="1"/>
</dbReference>
<dbReference type="InterPro" id="IPR000387">
    <property type="entry name" value="Tyr_Pase_dom"/>
</dbReference>
<dbReference type="SUPFAM" id="SSF52799">
    <property type="entry name" value="(Phosphotyrosine protein) phosphatases II"/>
    <property type="match status" value="1"/>
</dbReference>
<feature type="domain" description="Tyrosine specific protein phosphatases" evidence="8">
    <location>
        <begin position="104"/>
        <end position="157"/>
    </location>
</feature>
<dbReference type="Gene3D" id="3.40.20.10">
    <property type="entry name" value="Severin"/>
    <property type="match status" value="1"/>
</dbReference>
<dbReference type="InterPro" id="IPR000340">
    <property type="entry name" value="Dual-sp_phosphatase_cat-dom"/>
</dbReference>
<dbReference type="InterPro" id="IPR001841">
    <property type="entry name" value="Znf_RING"/>
</dbReference>
<feature type="compositionally biased region" description="Low complexity" evidence="5">
    <location>
        <begin position="767"/>
        <end position="791"/>
    </location>
</feature>
<feature type="compositionally biased region" description="Basic and acidic residues" evidence="5">
    <location>
        <begin position="364"/>
        <end position="379"/>
    </location>
</feature>
<name>A0AAD9IGX2_PROWI</name>
<evidence type="ECO:0000313" key="10">
    <source>
        <dbReference type="EMBL" id="KAK2078231.1"/>
    </source>
</evidence>
<dbReference type="PANTHER" id="PTHR46381">
    <property type="entry name" value="MKPA PROTEIN"/>
    <property type="match status" value="1"/>
</dbReference>
<dbReference type="Pfam" id="PF00626">
    <property type="entry name" value="Gelsolin"/>
    <property type="match status" value="1"/>
</dbReference>
<dbReference type="PANTHER" id="PTHR46381:SF2">
    <property type="entry name" value="MAP KINASE PHOSPHATASE"/>
    <property type="match status" value="1"/>
</dbReference>
<feature type="compositionally biased region" description="Pro residues" evidence="5">
    <location>
        <begin position="383"/>
        <end position="394"/>
    </location>
</feature>
<evidence type="ECO:0000313" key="11">
    <source>
        <dbReference type="Proteomes" id="UP001255856"/>
    </source>
</evidence>
<dbReference type="CDD" id="cd14498">
    <property type="entry name" value="DSP"/>
    <property type="match status" value="1"/>
</dbReference>
<dbReference type="AlphaFoldDB" id="A0AAD9IGX2"/>
<dbReference type="CDD" id="cd15545">
    <property type="entry name" value="PHD_BAZ2A_like"/>
    <property type="match status" value="1"/>
</dbReference>
<evidence type="ECO:0000256" key="2">
    <source>
        <dbReference type="ARBA" id="ARBA00022771"/>
    </source>
</evidence>
<feature type="region of interest" description="Disordered" evidence="5">
    <location>
        <begin position="313"/>
        <end position="397"/>
    </location>
</feature>
<evidence type="ECO:0000256" key="1">
    <source>
        <dbReference type="ARBA" id="ARBA00022723"/>
    </source>
</evidence>
<dbReference type="Gene3D" id="3.90.190.10">
    <property type="entry name" value="Protein tyrosine phosphatase superfamily"/>
    <property type="match status" value="1"/>
</dbReference>
<dbReference type="InterPro" id="IPR029006">
    <property type="entry name" value="ADF-H/Gelsolin-like_dom_sf"/>
</dbReference>
<dbReference type="PROSITE" id="PS50054">
    <property type="entry name" value="TYR_PHOSPHATASE_DUAL"/>
    <property type="match status" value="1"/>
</dbReference>
<dbReference type="SMART" id="SM00184">
    <property type="entry name" value="RING"/>
    <property type="match status" value="1"/>
</dbReference>
<proteinExistence type="predicted"/>
<keyword evidence="2 4" id="KW-0863">Zinc-finger</keyword>
<feature type="region of interest" description="Disordered" evidence="5">
    <location>
        <begin position="649"/>
        <end position="798"/>
    </location>
</feature>
<dbReference type="SUPFAM" id="SSF55753">
    <property type="entry name" value="Actin depolymerizing proteins"/>
    <property type="match status" value="1"/>
</dbReference>
<feature type="domain" description="Tyrosine-protein phosphatase" evidence="7">
    <location>
        <begin position="38"/>
        <end position="179"/>
    </location>
</feature>
<feature type="domain" description="RING-type" evidence="9">
    <location>
        <begin position="406"/>
        <end position="446"/>
    </location>
</feature>
<dbReference type="Gene3D" id="3.30.40.10">
    <property type="entry name" value="Zinc/RING finger domain, C3HC4 (zinc finger)"/>
    <property type="match status" value="2"/>
</dbReference>
<protein>
    <submittedName>
        <fullName evidence="10">Uncharacterized protein</fullName>
    </submittedName>
</protein>
<evidence type="ECO:0000256" key="5">
    <source>
        <dbReference type="SAM" id="MobiDB-lite"/>
    </source>
</evidence>
<evidence type="ECO:0000259" key="9">
    <source>
        <dbReference type="PROSITE" id="PS50089"/>
    </source>
</evidence>
<keyword evidence="1" id="KW-0479">Metal-binding</keyword>
<dbReference type="PROSITE" id="PS00518">
    <property type="entry name" value="ZF_RING_1"/>
    <property type="match status" value="1"/>
</dbReference>
<dbReference type="CDD" id="cd16574">
    <property type="entry name" value="RING-HC_Topors"/>
    <property type="match status" value="1"/>
</dbReference>
<dbReference type="SUPFAM" id="SSF57903">
    <property type="entry name" value="FYVE/PHD zinc finger"/>
    <property type="match status" value="1"/>
</dbReference>
<dbReference type="PROSITE" id="PS50016">
    <property type="entry name" value="ZF_PHD_2"/>
    <property type="match status" value="1"/>
</dbReference>
<evidence type="ECO:0000256" key="4">
    <source>
        <dbReference type="PROSITE-ProRule" id="PRU00175"/>
    </source>
</evidence>
<dbReference type="GO" id="GO:0016791">
    <property type="term" value="F:phosphatase activity"/>
    <property type="evidence" value="ECO:0007669"/>
    <property type="project" value="UniProtKB-ARBA"/>
</dbReference>
<dbReference type="InterPro" id="IPR019787">
    <property type="entry name" value="Znf_PHD-finger"/>
</dbReference>
<feature type="compositionally biased region" description="Low complexity" evidence="5">
    <location>
        <begin position="649"/>
        <end position="671"/>
    </location>
</feature>
<dbReference type="Proteomes" id="UP001255856">
    <property type="component" value="Unassembled WGS sequence"/>
</dbReference>
<feature type="region of interest" description="Disordered" evidence="5">
    <location>
        <begin position="549"/>
        <end position="573"/>
    </location>
</feature>
<comment type="caution">
    <text evidence="10">The sequence shown here is derived from an EMBL/GenBank/DDBJ whole genome shotgun (WGS) entry which is preliminary data.</text>
</comment>
<keyword evidence="3" id="KW-0862">Zinc</keyword>
<dbReference type="Pfam" id="PF00628">
    <property type="entry name" value="PHD"/>
    <property type="match status" value="1"/>
</dbReference>
<dbReference type="InterPro" id="IPR020422">
    <property type="entry name" value="TYR_PHOSPHATASE_DUAL_dom"/>
</dbReference>